<organism evidence="1 2">
    <name type="scientific">Caldisphaera lagunensis (strain DSM 15908 / JCM 11604 / ANMR 0165 / IC-154)</name>
    <dbReference type="NCBI Taxonomy" id="1056495"/>
    <lineage>
        <taxon>Archaea</taxon>
        <taxon>Thermoproteota</taxon>
        <taxon>Thermoprotei</taxon>
        <taxon>Acidilobales</taxon>
        <taxon>Caldisphaeraceae</taxon>
        <taxon>Caldisphaera</taxon>
    </lineage>
</organism>
<proteinExistence type="predicted"/>
<dbReference type="SUPFAM" id="SSF75169">
    <property type="entry name" value="DsrEFH-like"/>
    <property type="match status" value="1"/>
</dbReference>
<dbReference type="PANTHER" id="PTHR37691">
    <property type="entry name" value="BLR3518 PROTEIN"/>
    <property type="match status" value="1"/>
</dbReference>
<keyword evidence="2" id="KW-1185">Reference proteome</keyword>
<dbReference type="Gene3D" id="3.40.1260.10">
    <property type="entry name" value="DsrEFH-like"/>
    <property type="match status" value="1"/>
</dbReference>
<dbReference type="PANTHER" id="PTHR37691:SF1">
    <property type="entry name" value="BLR3518 PROTEIN"/>
    <property type="match status" value="1"/>
</dbReference>
<name>L0AAY2_CALLD</name>
<evidence type="ECO:0000313" key="2">
    <source>
        <dbReference type="Proteomes" id="UP000010469"/>
    </source>
</evidence>
<dbReference type="AlphaFoldDB" id="L0AAY2"/>
<protein>
    <submittedName>
        <fullName evidence="1">Uncharacterized protein</fullName>
    </submittedName>
</protein>
<dbReference type="Pfam" id="PF02635">
    <property type="entry name" value="DsrE"/>
    <property type="match status" value="1"/>
</dbReference>
<sequence>MIEKIKVLFHIDRNDEETLILSLNNIRNFIEEANAENYTYEIILLANYKAPLLFLKNNINKNTLEFIKNLKEKGVKVLICEKSMKSLKITKEELIDECEITPSGVFTIAKLEKLGFAYIKP</sequence>
<dbReference type="RefSeq" id="WP_015232185.1">
    <property type="nucleotide sequence ID" value="NC_019791.1"/>
</dbReference>
<dbReference type="Proteomes" id="UP000010469">
    <property type="component" value="Chromosome"/>
</dbReference>
<gene>
    <name evidence="1" type="ordered locus">Calag_0525</name>
</gene>
<dbReference type="InterPro" id="IPR003787">
    <property type="entry name" value="Sulphur_relay_DsrE/F-like"/>
</dbReference>
<dbReference type="InterPro" id="IPR027396">
    <property type="entry name" value="DsrEFH-like"/>
</dbReference>
<dbReference type="EMBL" id="CP003378">
    <property type="protein sequence ID" value="AFZ70287.1"/>
    <property type="molecule type" value="Genomic_DNA"/>
</dbReference>
<reference evidence="2" key="1">
    <citation type="submission" date="2012-03" db="EMBL/GenBank/DDBJ databases">
        <title>Complete genome of Caldisphaera lagunensis DSM 15908.</title>
        <authorList>
            <person name="Lucas S."/>
            <person name="Copeland A."/>
            <person name="Lapidus A."/>
            <person name="Glavina del Rio T."/>
            <person name="Dalin E."/>
            <person name="Tice H."/>
            <person name="Bruce D."/>
            <person name="Goodwin L."/>
            <person name="Pitluck S."/>
            <person name="Peters L."/>
            <person name="Mikhailova N."/>
            <person name="Teshima H."/>
            <person name="Kyrpides N."/>
            <person name="Mavromatis K."/>
            <person name="Ivanova N."/>
            <person name="Brettin T."/>
            <person name="Detter J.C."/>
            <person name="Han C."/>
            <person name="Larimer F."/>
            <person name="Land M."/>
            <person name="Hauser L."/>
            <person name="Markowitz V."/>
            <person name="Cheng J.-F."/>
            <person name="Hugenholtz P."/>
            <person name="Woyke T."/>
            <person name="Wu D."/>
            <person name="Spring S."/>
            <person name="Schroeder M."/>
            <person name="Brambilla E."/>
            <person name="Klenk H.-P."/>
            <person name="Eisen J.A."/>
        </authorList>
    </citation>
    <scope>NUCLEOTIDE SEQUENCE [LARGE SCALE GENOMIC DNA]</scope>
    <source>
        <strain evidence="2">DSM 15908 / JCM 11604 / IC-154</strain>
    </source>
</reference>
<dbReference type="GeneID" id="14211785"/>
<evidence type="ECO:0000313" key="1">
    <source>
        <dbReference type="EMBL" id="AFZ70287.1"/>
    </source>
</evidence>
<dbReference type="InParanoid" id="L0AAY2"/>
<dbReference type="eggNOG" id="arCOG04394">
    <property type="taxonomic scope" value="Archaea"/>
</dbReference>
<accession>L0AAY2</accession>
<dbReference type="KEGG" id="clg:Calag_0525"/>
<dbReference type="HOGENOM" id="CLU_127515_4_2_2"/>